<name>A0A0R3MI58_9BRAD</name>
<proteinExistence type="predicted"/>
<sequence>MRADLREEFDMADEAFALSPISARATLPSEEDYAAIAEAFMETSRGRWFLTEYAKRNRNADTRMVLDAVSRIEQSLTTQKEETLRREESLRREEGLSAQQAAEAIAAAAAAQDRLTEALDAIRGAVEAAEESAVEALDSLALDQRLAPVRKGARVLREIAWRLREIGNDGRICDLIDSQVTVIERGTEQFSSEDARVALRAAFAALHGRLVEVEDEDAAPVPLAETDAMAPFSAVPEMPETTETFIAPEAEKPAETPFTSETPFIALARSAEAALAAAEAGLKAAEARQAAEAAVAQDSSAQDTPVQDAAALHAATQDNSAQDNAIPNVEADPDAEDEAVLDIIAMEMGAPDPISEAEIAEAIAEQVRAAEPAPVAAKVVAEAPQPVATPAAPPVQQVVQPPPTPAAAAAMEVSLGATLIASGMLKKPVSAANDPLAPIRRMSQAEKIAFFS</sequence>
<accession>A0A0R3MI58</accession>
<organism evidence="1 2">
    <name type="scientific">Bradyrhizobium lablabi</name>
    <dbReference type="NCBI Taxonomy" id="722472"/>
    <lineage>
        <taxon>Bacteria</taxon>
        <taxon>Pseudomonadati</taxon>
        <taxon>Pseudomonadota</taxon>
        <taxon>Alphaproteobacteria</taxon>
        <taxon>Hyphomicrobiales</taxon>
        <taxon>Nitrobacteraceae</taxon>
        <taxon>Bradyrhizobium</taxon>
    </lineage>
</organism>
<dbReference type="EMBL" id="LLYB01000114">
    <property type="protein sequence ID" value="KRR17759.1"/>
    <property type="molecule type" value="Genomic_DNA"/>
</dbReference>
<comment type="caution">
    <text evidence="1">The sequence shown here is derived from an EMBL/GenBank/DDBJ whole genome shotgun (WGS) entry which is preliminary data.</text>
</comment>
<dbReference type="Proteomes" id="UP000051660">
    <property type="component" value="Unassembled WGS sequence"/>
</dbReference>
<reference evidence="1 2" key="1">
    <citation type="submission" date="2014-03" db="EMBL/GenBank/DDBJ databases">
        <title>Bradyrhizobium valentinum sp. nov., isolated from effective nodules of Lupinus mariae-josephae, a lupine endemic of basic-lime soils in Eastern Spain.</title>
        <authorList>
            <person name="Duran D."/>
            <person name="Rey L."/>
            <person name="Navarro A."/>
            <person name="Busquets A."/>
            <person name="Imperial J."/>
            <person name="Ruiz-Argueso T."/>
        </authorList>
    </citation>
    <scope>NUCLEOTIDE SEQUENCE [LARGE SCALE GENOMIC DNA]</scope>
    <source>
        <strain evidence="1 2">CCBAU 23086</strain>
    </source>
</reference>
<gene>
    <name evidence="1" type="ORF">CQ14_36315</name>
</gene>
<protein>
    <submittedName>
        <fullName evidence="1">Uncharacterized protein</fullName>
    </submittedName>
</protein>
<dbReference type="AlphaFoldDB" id="A0A0R3MI58"/>
<evidence type="ECO:0000313" key="2">
    <source>
        <dbReference type="Proteomes" id="UP000051660"/>
    </source>
</evidence>
<evidence type="ECO:0000313" key="1">
    <source>
        <dbReference type="EMBL" id="KRR17759.1"/>
    </source>
</evidence>